<feature type="transmembrane region" description="Helical" evidence="1">
    <location>
        <begin position="168"/>
        <end position="193"/>
    </location>
</feature>
<dbReference type="Proteomes" id="UP000030669">
    <property type="component" value="Unassembled WGS sequence"/>
</dbReference>
<dbReference type="RefSeq" id="XP_007870192.1">
    <property type="nucleotide sequence ID" value="XM_007872001.1"/>
</dbReference>
<dbReference type="eggNOG" id="ENOG502SPWA">
    <property type="taxonomic scope" value="Eukaryota"/>
</dbReference>
<feature type="transmembrane region" description="Helical" evidence="1">
    <location>
        <begin position="111"/>
        <end position="131"/>
    </location>
</feature>
<keyword evidence="1" id="KW-0812">Transmembrane</keyword>
<reference evidence="2 3" key="1">
    <citation type="journal article" date="2012" name="Science">
        <title>The Paleozoic origin of enzymatic lignin decomposition reconstructed from 31 fungal genomes.</title>
        <authorList>
            <person name="Floudas D."/>
            <person name="Binder M."/>
            <person name="Riley R."/>
            <person name="Barry K."/>
            <person name="Blanchette R.A."/>
            <person name="Henrissat B."/>
            <person name="Martinez A.T."/>
            <person name="Otillar R."/>
            <person name="Spatafora J.W."/>
            <person name="Yadav J.S."/>
            <person name="Aerts A."/>
            <person name="Benoit I."/>
            <person name="Boyd A."/>
            <person name="Carlson A."/>
            <person name="Copeland A."/>
            <person name="Coutinho P.M."/>
            <person name="de Vries R.P."/>
            <person name="Ferreira P."/>
            <person name="Findley K."/>
            <person name="Foster B."/>
            <person name="Gaskell J."/>
            <person name="Glotzer D."/>
            <person name="Gorecki P."/>
            <person name="Heitman J."/>
            <person name="Hesse C."/>
            <person name="Hori C."/>
            <person name="Igarashi K."/>
            <person name="Jurgens J.A."/>
            <person name="Kallen N."/>
            <person name="Kersten P."/>
            <person name="Kohler A."/>
            <person name="Kuees U."/>
            <person name="Kumar T.K.A."/>
            <person name="Kuo A."/>
            <person name="LaButti K."/>
            <person name="Larrondo L.F."/>
            <person name="Lindquist E."/>
            <person name="Ling A."/>
            <person name="Lombard V."/>
            <person name="Lucas S."/>
            <person name="Lundell T."/>
            <person name="Martin R."/>
            <person name="McLaughlin D.J."/>
            <person name="Morgenstern I."/>
            <person name="Morin E."/>
            <person name="Murat C."/>
            <person name="Nagy L.G."/>
            <person name="Nolan M."/>
            <person name="Ohm R.A."/>
            <person name="Patyshakuliyeva A."/>
            <person name="Rokas A."/>
            <person name="Ruiz-Duenas F.J."/>
            <person name="Sabat G."/>
            <person name="Salamov A."/>
            <person name="Samejima M."/>
            <person name="Schmutz J."/>
            <person name="Slot J.C."/>
            <person name="St John F."/>
            <person name="Stenlid J."/>
            <person name="Sun H."/>
            <person name="Sun S."/>
            <person name="Syed K."/>
            <person name="Tsang A."/>
            <person name="Wiebenga A."/>
            <person name="Young D."/>
            <person name="Pisabarro A."/>
            <person name="Eastwood D.C."/>
            <person name="Martin F."/>
            <person name="Cullen D."/>
            <person name="Grigoriev I.V."/>
            <person name="Hibbett D.S."/>
        </authorList>
    </citation>
    <scope>NUCLEOTIDE SEQUENCE [LARGE SCALE GENOMIC DNA]</scope>
    <source>
        <strain evidence="2 3">ATCC 11539</strain>
    </source>
</reference>
<proteinExistence type="predicted"/>
<dbReference type="HOGENOM" id="CLU_101868_0_0_1"/>
<keyword evidence="1" id="KW-0472">Membrane</keyword>
<evidence type="ECO:0000313" key="2">
    <source>
        <dbReference type="EMBL" id="EPQ51176.1"/>
    </source>
</evidence>
<keyword evidence="3" id="KW-1185">Reference proteome</keyword>
<evidence type="ECO:0000313" key="3">
    <source>
        <dbReference type="Proteomes" id="UP000030669"/>
    </source>
</evidence>
<dbReference type="KEGG" id="gtr:GLOTRDRAFT_141029"/>
<accession>S7PTQ8</accession>
<dbReference type="OMA" id="ILPWFAF"/>
<dbReference type="GeneID" id="19304677"/>
<name>S7PTQ8_GLOTA</name>
<gene>
    <name evidence="2" type="ORF">GLOTRDRAFT_141029</name>
</gene>
<evidence type="ECO:0000256" key="1">
    <source>
        <dbReference type="SAM" id="Phobius"/>
    </source>
</evidence>
<feature type="transmembrane region" description="Helical" evidence="1">
    <location>
        <begin position="76"/>
        <end position="99"/>
    </location>
</feature>
<feature type="transmembrane region" description="Helical" evidence="1">
    <location>
        <begin position="20"/>
        <end position="44"/>
    </location>
</feature>
<dbReference type="OrthoDB" id="2560085at2759"/>
<dbReference type="STRING" id="670483.S7PTQ8"/>
<sequence>MAFNTARGTATPAPGPLRLLRLLSLFLAFAWGVISFALGIHALIESRHDKDTIKHGVPAGTVVNIDTTDILGAGGAATAASGLLFVLSLLFLISSFVPLPLLGSLPLQAHLLAFTTVFLFATAVPTSYYFANGHAKVTASLFGYPLDQSVIQATERQLGVTSIYRHIFYLRLIAIIPWIAFLFSLTSTILSYLAARRARAAAAGATPIADEKNRPVMNEAGAV</sequence>
<protein>
    <submittedName>
        <fullName evidence="2">Uncharacterized protein</fullName>
    </submittedName>
</protein>
<keyword evidence="1" id="KW-1133">Transmembrane helix</keyword>
<dbReference type="EMBL" id="KB469311">
    <property type="protein sequence ID" value="EPQ51176.1"/>
    <property type="molecule type" value="Genomic_DNA"/>
</dbReference>
<dbReference type="AlphaFoldDB" id="S7PTQ8"/>
<organism evidence="2 3">
    <name type="scientific">Gloeophyllum trabeum (strain ATCC 11539 / FP-39264 / Madison 617)</name>
    <name type="common">Brown rot fungus</name>
    <dbReference type="NCBI Taxonomy" id="670483"/>
    <lineage>
        <taxon>Eukaryota</taxon>
        <taxon>Fungi</taxon>
        <taxon>Dikarya</taxon>
        <taxon>Basidiomycota</taxon>
        <taxon>Agaricomycotina</taxon>
        <taxon>Agaricomycetes</taxon>
        <taxon>Gloeophyllales</taxon>
        <taxon>Gloeophyllaceae</taxon>
        <taxon>Gloeophyllum</taxon>
    </lineage>
</organism>